<evidence type="ECO:0000313" key="3">
    <source>
        <dbReference type="Proteomes" id="UP000318422"/>
    </source>
</evidence>
<evidence type="ECO:0000256" key="1">
    <source>
        <dbReference type="SAM" id="MobiDB-lite"/>
    </source>
</evidence>
<proteinExistence type="predicted"/>
<reference evidence="2 3" key="1">
    <citation type="submission" date="2019-06" db="EMBL/GenBank/DDBJ databases">
        <title>Whole genome shotgun sequence of Zoogloea ramigera NBRC 15342.</title>
        <authorList>
            <person name="Hosoyama A."/>
            <person name="Uohara A."/>
            <person name="Ohji S."/>
            <person name="Ichikawa N."/>
        </authorList>
    </citation>
    <scope>NUCLEOTIDE SEQUENCE [LARGE SCALE GENOMIC DNA]</scope>
    <source>
        <strain evidence="2 3">NBRC 15342</strain>
    </source>
</reference>
<dbReference type="Proteomes" id="UP000318422">
    <property type="component" value="Unassembled WGS sequence"/>
</dbReference>
<dbReference type="EMBL" id="BJNV01000042">
    <property type="protein sequence ID" value="GEC96366.1"/>
    <property type="molecule type" value="Genomic_DNA"/>
</dbReference>
<keyword evidence="3" id="KW-1185">Reference proteome</keyword>
<dbReference type="AlphaFoldDB" id="A0A4Y4CVK9"/>
<feature type="compositionally biased region" description="Polar residues" evidence="1">
    <location>
        <begin position="73"/>
        <end position="91"/>
    </location>
</feature>
<name>A0A4Y4CVK9_ZOORA</name>
<organism evidence="2 3">
    <name type="scientific">Zoogloea ramigera</name>
    <dbReference type="NCBI Taxonomy" id="350"/>
    <lineage>
        <taxon>Bacteria</taxon>
        <taxon>Pseudomonadati</taxon>
        <taxon>Pseudomonadota</taxon>
        <taxon>Betaproteobacteria</taxon>
        <taxon>Rhodocyclales</taxon>
        <taxon>Zoogloeaceae</taxon>
        <taxon>Zoogloea</taxon>
    </lineage>
</organism>
<protein>
    <submittedName>
        <fullName evidence="2">Uncharacterized protein</fullName>
    </submittedName>
</protein>
<sequence>MSFIDSPISRCEAVREMVLTDQTQGQCALEHGCPPGRNCPLDGCFAEISGVTEAAVVAEVLAAEAAHHVQEESPTSWQTEPSEPVKSSFSAVPTKDQERLAA</sequence>
<dbReference type="OrthoDB" id="9182091at2"/>
<dbReference type="RefSeq" id="WP_141352604.1">
    <property type="nucleotide sequence ID" value="NZ_BJNV01000042.1"/>
</dbReference>
<comment type="caution">
    <text evidence="2">The sequence shown here is derived from an EMBL/GenBank/DDBJ whole genome shotgun (WGS) entry which is preliminary data.</text>
</comment>
<accession>A0A4Y4CVK9</accession>
<feature type="region of interest" description="Disordered" evidence="1">
    <location>
        <begin position="67"/>
        <end position="102"/>
    </location>
</feature>
<gene>
    <name evidence="2" type="ORF">ZRA01_24390</name>
</gene>
<evidence type="ECO:0000313" key="2">
    <source>
        <dbReference type="EMBL" id="GEC96366.1"/>
    </source>
</evidence>